<dbReference type="GO" id="GO:0019185">
    <property type="term" value="C:snRNA-activating protein complex"/>
    <property type="evidence" value="ECO:0007669"/>
    <property type="project" value="TreeGrafter"/>
</dbReference>
<reference evidence="1" key="2">
    <citation type="submission" date="2021-03" db="UniProtKB">
        <authorList>
            <consortium name="EnsemblPlants"/>
        </authorList>
    </citation>
    <scope>IDENTIFICATION</scope>
</reference>
<keyword evidence="2" id="KW-1185">Reference proteome</keyword>
<name>A0A803LH63_CHEQI</name>
<dbReference type="PANTHER" id="PTHR15131">
    <property type="entry name" value="SMALL NUCLEAR RNA ACTIVATING COMPLEX, POLYPEPTIDE 1"/>
    <property type="match status" value="1"/>
</dbReference>
<dbReference type="Proteomes" id="UP000596660">
    <property type="component" value="Unplaced"/>
</dbReference>
<dbReference type="EnsemblPlants" id="AUR62013310-RA">
    <property type="protein sequence ID" value="AUR62013310-RA:cds"/>
    <property type="gene ID" value="AUR62013310"/>
</dbReference>
<accession>A0A803LH63</accession>
<dbReference type="PANTHER" id="PTHR15131:SF3">
    <property type="entry name" value="SNRNA-ACTIVATING PROTEIN COMPLEX SUBUNIT 1"/>
    <property type="match status" value="1"/>
</dbReference>
<sequence>MSPTPSQERRYSGRQSYGLRGLLHADALLSTGCNWKVGNGNSILAGSSNWVNGKSPTFHPGVLLDTAKDWTVNLFIHPQTLTWDVDKVHQYFMPADASTILAMEFPALQKEDFRFWASTLSGNYTVKTGYAMLTQPLTSYSRLGALYALYCLYETQPFKPPFKICLSLGELRKLIALVVNAKENGIKLVSVLVRRMLEKNAFLFGFVNINDYSEKERIKELVDVQNACLKKMHEKLLANTKIERYLHMDMGMELDLEVLRKMAKEYEGTKNLAIREDRLTIGDEVQKINEEWGNQKEMFSQFIGTDQHSVVTHYQREERHHKQLMLLSAAEQQQSDDELQHTGFMELLMGNESTLVNGNILQGPSSEQHSMPDEEQDYDFEYAKDLEDQLFDYIL</sequence>
<evidence type="ECO:0000313" key="2">
    <source>
        <dbReference type="Proteomes" id="UP000596660"/>
    </source>
</evidence>
<dbReference type="GO" id="GO:0043565">
    <property type="term" value="F:sequence-specific DNA binding"/>
    <property type="evidence" value="ECO:0007669"/>
    <property type="project" value="TreeGrafter"/>
</dbReference>
<protein>
    <submittedName>
        <fullName evidence="1">Uncharacterized protein</fullName>
    </submittedName>
</protein>
<dbReference type="GO" id="GO:0042796">
    <property type="term" value="P:snRNA transcription by RNA polymerase III"/>
    <property type="evidence" value="ECO:0007669"/>
    <property type="project" value="TreeGrafter"/>
</dbReference>
<dbReference type="InterPro" id="IPR019188">
    <property type="entry name" value="SNAPC1"/>
</dbReference>
<organism evidence="1 2">
    <name type="scientific">Chenopodium quinoa</name>
    <name type="common">Quinoa</name>
    <dbReference type="NCBI Taxonomy" id="63459"/>
    <lineage>
        <taxon>Eukaryota</taxon>
        <taxon>Viridiplantae</taxon>
        <taxon>Streptophyta</taxon>
        <taxon>Embryophyta</taxon>
        <taxon>Tracheophyta</taxon>
        <taxon>Spermatophyta</taxon>
        <taxon>Magnoliopsida</taxon>
        <taxon>eudicotyledons</taxon>
        <taxon>Gunneridae</taxon>
        <taxon>Pentapetalae</taxon>
        <taxon>Caryophyllales</taxon>
        <taxon>Chenopodiaceae</taxon>
        <taxon>Chenopodioideae</taxon>
        <taxon>Atripliceae</taxon>
        <taxon>Chenopodium</taxon>
    </lineage>
</organism>
<dbReference type="GO" id="GO:0042795">
    <property type="term" value="P:snRNA transcription by RNA polymerase II"/>
    <property type="evidence" value="ECO:0007669"/>
    <property type="project" value="TreeGrafter"/>
</dbReference>
<proteinExistence type="predicted"/>
<dbReference type="AlphaFoldDB" id="A0A803LH63"/>
<evidence type="ECO:0000313" key="1">
    <source>
        <dbReference type="EnsemblPlants" id="AUR62013310-RA:cds"/>
    </source>
</evidence>
<dbReference type="Pfam" id="PF09808">
    <property type="entry name" value="SNAPC1"/>
    <property type="match status" value="1"/>
</dbReference>
<dbReference type="Gramene" id="AUR62013310-RA">
    <property type="protein sequence ID" value="AUR62013310-RA:cds"/>
    <property type="gene ID" value="AUR62013310"/>
</dbReference>
<reference evidence="1" key="1">
    <citation type="journal article" date="2017" name="Nature">
        <title>The genome of Chenopodium quinoa.</title>
        <authorList>
            <person name="Jarvis D.E."/>
            <person name="Ho Y.S."/>
            <person name="Lightfoot D.J."/>
            <person name="Schmoeckel S.M."/>
            <person name="Li B."/>
            <person name="Borm T.J.A."/>
            <person name="Ohyanagi H."/>
            <person name="Mineta K."/>
            <person name="Michell C.T."/>
            <person name="Saber N."/>
            <person name="Kharbatia N.M."/>
            <person name="Rupper R.R."/>
            <person name="Sharp A.R."/>
            <person name="Dally N."/>
            <person name="Boughton B.A."/>
            <person name="Woo Y.H."/>
            <person name="Gao G."/>
            <person name="Schijlen E.G.W.M."/>
            <person name="Guo X."/>
            <person name="Momin A.A."/>
            <person name="Negrao S."/>
            <person name="Al-Babili S."/>
            <person name="Gehring C."/>
            <person name="Roessner U."/>
            <person name="Jung C."/>
            <person name="Murphy K."/>
            <person name="Arold S.T."/>
            <person name="Gojobori T."/>
            <person name="van der Linden C.G."/>
            <person name="van Loo E.N."/>
            <person name="Jellen E.N."/>
            <person name="Maughan P.J."/>
            <person name="Tester M."/>
        </authorList>
    </citation>
    <scope>NUCLEOTIDE SEQUENCE [LARGE SCALE GENOMIC DNA]</scope>
    <source>
        <strain evidence="1">cv. PI 614886</strain>
    </source>
</reference>